<dbReference type="Gene3D" id="3.40.50.150">
    <property type="entry name" value="Vaccinia Virus protein VP39"/>
    <property type="match status" value="1"/>
</dbReference>
<protein>
    <recommendedName>
        <fullName evidence="1">Methyltransferase FkbM domain-containing protein</fullName>
    </recommendedName>
</protein>
<dbReference type="Pfam" id="PF05050">
    <property type="entry name" value="Methyltransf_21"/>
    <property type="match status" value="1"/>
</dbReference>
<name>A0A124E375_MYCCR</name>
<evidence type="ECO:0000313" key="3">
    <source>
        <dbReference type="Proteomes" id="UP000069443"/>
    </source>
</evidence>
<dbReference type="InterPro" id="IPR052514">
    <property type="entry name" value="SAM-dependent_MTase"/>
</dbReference>
<dbReference type="RefSeq" id="WP_131805444.1">
    <property type="nucleotide sequence ID" value="NZ_BCSY01000129.1"/>
</dbReference>
<dbReference type="AlphaFoldDB" id="A0A124E375"/>
<reference evidence="3" key="2">
    <citation type="submission" date="2016-02" db="EMBL/GenBank/DDBJ databases">
        <title>Draft genome sequence of five rapidly growing Mycobacterium species.</title>
        <authorList>
            <person name="Katahira K."/>
            <person name="Gotou Y."/>
            <person name="Iida K."/>
            <person name="Ogura Y."/>
            <person name="Hayashi T."/>
        </authorList>
    </citation>
    <scope>NUCLEOTIDE SEQUENCE [LARGE SCALE GENOMIC DNA]</scope>
    <source>
        <strain evidence="3">JCM15298</strain>
    </source>
</reference>
<evidence type="ECO:0000259" key="1">
    <source>
        <dbReference type="Pfam" id="PF05050"/>
    </source>
</evidence>
<dbReference type="PANTHER" id="PTHR34203:SF15">
    <property type="entry name" value="SLL1173 PROTEIN"/>
    <property type="match status" value="1"/>
</dbReference>
<dbReference type="SUPFAM" id="SSF53335">
    <property type="entry name" value="S-adenosyl-L-methionine-dependent methyltransferases"/>
    <property type="match status" value="1"/>
</dbReference>
<dbReference type="Proteomes" id="UP000069443">
    <property type="component" value="Unassembled WGS sequence"/>
</dbReference>
<organism evidence="2 3">
    <name type="scientific">Mycolicibacterium canariasense</name>
    <name type="common">Mycobacterium canariasense</name>
    <dbReference type="NCBI Taxonomy" id="228230"/>
    <lineage>
        <taxon>Bacteria</taxon>
        <taxon>Bacillati</taxon>
        <taxon>Actinomycetota</taxon>
        <taxon>Actinomycetes</taxon>
        <taxon>Mycobacteriales</taxon>
        <taxon>Mycobacteriaceae</taxon>
        <taxon>Mycolicibacterium</taxon>
    </lineage>
</organism>
<dbReference type="STRING" id="228230.RMCC_6045"/>
<keyword evidence="3" id="KW-1185">Reference proteome</keyword>
<feature type="domain" description="Methyltransferase FkbM" evidence="1">
    <location>
        <begin position="94"/>
        <end position="212"/>
    </location>
</feature>
<dbReference type="PANTHER" id="PTHR34203">
    <property type="entry name" value="METHYLTRANSFERASE, FKBM FAMILY PROTEIN"/>
    <property type="match status" value="1"/>
</dbReference>
<sequence>MQVAGRKLGIIASSLLQRRHYVAARNMVRLYDHPLRMFARYLAGTGEYPYTVRVRTPQSWLALRLNSAHDVLTVNEIFCRDDYHADNSDEVIVDFGSNIGISAAYFLTRTPAAYAYLFEPLPSNVAKLKDNLHPFEGRYELREVAVGVSDGEVEFGWEDSGRYGGVNAHLDHTLTVTCVNSQTVLKEIIGKHGHIDILKIDIEGLEAQVIDNIPPSLARNINKLYVEYIFDRNPLAETHTLRHYGGIAQFIRKAN</sequence>
<dbReference type="OrthoDB" id="5679686at2"/>
<dbReference type="InterPro" id="IPR006342">
    <property type="entry name" value="FkbM_mtfrase"/>
</dbReference>
<gene>
    <name evidence="2" type="ORF">RMCC_6045</name>
</gene>
<dbReference type="EMBL" id="BCSY01000129">
    <property type="protein sequence ID" value="GAS99080.1"/>
    <property type="molecule type" value="Genomic_DNA"/>
</dbReference>
<proteinExistence type="predicted"/>
<dbReference type="InterPro" id="IPR029063">
    <property type="entry name" value="SAM-dependent_MTases_sf"/>
</dbReference>
<dbReference type="NCBIfam" id="TIGR01444">
    <property type="entry name" value="fkbM_fam"/>
    <property type="match status" value="1"/>
</dbReference>
<comment type="caution">
    <text evidence="2">The sequence shown here is derived from an EMBL/GenBank/DDBJ whole genome shotgun (WGS) entry which is preliminary data.</text>
</comment>
<accession>A0A124E375</accession>
<evidence type="ECO:0000313" key="2">
    <source>
        <dbReference type="EMBL" id="GAS99080.1"/>
    </source>
</evidence>
<reference evidence="3" key="1">
    <citation type="journal article" date="2016" name="Genome Announc.">
        <title>Draft Genome Sequences of Five Rapidly Growing Mycobacterium Species, M. thermoresistibile, M. fortuitum subsp. acetamidolyticum, M. canariasense, M. brisbanense, and M. novocastrense.</title>
        <authorList>
            <person name="Katahira K."/>
            <person name="Ogura Y."/>
            <person name="Gotoh Y."/>
            <person name="Hayashi T."/>
        </authorList>
    </citation>
    <scope>NUCLEOTIDE SEQUENCE [LARGE SCALE GENOMIC DNA]</scope>
    <source>
        <strain evidence="3">JCM15298</strain>
    </source>
</reference>